<dbReference type="InterPro" id="IPR011010">
    <property type="entry name" value="DNA_brk_join_enz"/>
</dbReference>
<evidence type="ECO:0000256" key="3">
    <source>
        <dbReference type="ARBA" id="ARBA00022490"/>
    </source>
</evidence>
<dbReference type="SUPFAM" id="SSF56349">
    <property type="entry name" value="DNA breaking-rejoining enzymes"/>
    <property type="match status" value="1"/>
</dbReference>
<sequence>MKSYLKQYMMHLQMHRKLSANSLSSYERDLNRFAAYLEHSGVGAVKDVQKHHLGRYVAMLKEEGRKSATITRHIVSVRAFFHYLFDEGVIEQDPSLRMESPKPEKKPPLVLTMDVTNALLDAPVCDSPSGKRDKAMLELLYATGIRVSELVALNMENLKLSLGFIQCGGGGFRERIVPFGSHASEALNQYLANGRAYFLEGRADSDALFLNHLGTRMTRQGFWKTLKKYARAAGAGEEITPHALRHSVAAHLLENGADIRSVQELMGHADISSTLKYTQQSRVRLKEAYTSAHPRA</sequence>
<comment type="similarity">
    <text evidence="10">Belongs to the 'phage' integrase family. XerC subfamily.</text>
</comment>
<dbReference type="STRING" id="1844972.A7K91_23085"/>
<evidence type="ECO:0000256" key="8">
    <source>
        <dbReference type="ARBA" id="ARBA00023172"/>
    </source>
</evidence>
<feature type="domain" description="Core-binding (CB)" evidence="12">
    <location>
        <begin position="1"/>
        <end position="85"/>
    </location>
</feature>
<keyword evidence="4 10" id="KW-0132">Cell division</keyword>
<keyword evidence="5 10" id="KW-0159">Chromosome partition</keyword>
<evidence type="ECO:0000256" key="2">
    <source>
        <dbReference type="ARBA" id="ARBA00010450"/>
    </source>
</evidence>
<dbReference type="InterPro" id="IPR004107">
    <property type="entry name" value="Integrase_SAM-like_N"/>
</dbReference>
<dbReference type="Proteomes" id="UP000092024">
    <property type="component" value="Unassembled WGS sequence"/>
</dbReference>
<evidence type="ECO:0000256" key="4">
    <source>
        <dbReference type="ARBA" id="ARBA00022618"/>
    </source>
</evidence>
<name>A0A1A5YBM8_9BACL</name>
<organism evidence="13 14">
    <name type="scientific">Paenibacillus oryzae</name>
    <dbReference type="NCBI Taxonomy" id="1844972"/>
    <lineage>
        <taxon>Bacteria</taxon>
        <taxon>Bacillati</taxon>
        <taxon>Bacillota</taxon>
        <taxon>Bacilli</taxon>
        <taxon>Bacillales</taxon>
        <taxon>Paenibacillaceae</taxon>
        <taxon>Paenibacillus</taxon>
    </lineage>
</organism>
<proteinExistence type="inferred from homology"/>
<keyword evidence="3 10" id="KW-0963">Cytoplasm</keyword>
<evidence type="ECO:0000256" key="9">
    <source>
        <dbReference type="ARBA" id="ARBA00023306"/>
    </source>
</evidence>
<feature type="active site" evidence="10">
    <location>
        <position position="245"/>
    </location>
</feature>
<dbReference type="AlphaFoldDB" id="A0A1A5YBM8"/>
<dbReference type="HAMAP" id="MF_01808">
    <property type="entry name" value="Recomb_XerC_XerD"/>
    <property type="match status" value="1"/>
</dbReference>
<dbReference type="GO" id="GO:0007059">
    <property type="term" value="P:chromosome segregation"/>
    <property type="evidence" value="ECO:0007669"/>
    <property type="project" value="UniProtKB-UniRule"/>
</dbReference>
<dbReference type="PROSITE" id="PS51900">
    <property type="entry name" value="CB"/>
    <property type="match status" value="1"/>
</dbReference>
<dbReference type="GO" id="GO:0005737">
    <property type="term" value="C:cytoplasm"/>
    <property type="evidence" value="ECO:0007669"/>
    <property type="project" value="UniProtKB-SubCell"/>
</dbReference>
<comment type="subunit">
    <text evidence="10">Forms a cyclic heterotetrameric complex composed of two molecules of XerC and two molecules of XerD.</text>
</comment>
<reference evidence="13 14" key="1">
    <citation type="submission" date="2016-05" db="EMBL/GenBank/DDBJ databases">
        <title>Paenibacillus oryzae. sp. nov., isolated from the rice root.</title>
        <authorList>
            <person name="Zhang J."/>
            <person name="Zhang X."/>
        </authorList>
    </citation>
    <scope>NUCLEOTIDE SEQUENCE [LARGE SCALE GENOMIC DNA]</scope>
    <source>
        <strain evidence="13 14">1DrF-4</strain>
    </source>
</reference>
<dbReference type="EMBL" id="LYPA01000075">
    <property type="protein sequence ID" value="OBR63004.1"/>
    <property type="molecule type" value="Genomic_DNA"/>
</dbReference>
<dbReference type="GO" id="GO:0003677">
    <property type="term" value="F:DNA binding"/>
    <property type="evidence" value="ECO:0007669"/>
    <property type="project" value="UniProtKB-UniRule"/>
</dbReference>
<feature type="domain" description="Tyr recombinase" evidence="11">
    <location>
        <begin position="106"/>
        <end position="290"/>
    </location>
</feature>
<dbReference type="OrthoDB" id="9801717at2"/>
<dbReference type="Pfam" id="PF00589">
    <property type="entry name" value="Phage_integrase"/>
    <property type="match status" value="1"/>
</dbReference>
<keyword evidence="14" id="KW-1185">Reference proteome</keyword>
<dbReference type="InterPro" id="IPR013762">
    <property type="entry name" value="Integrase-like_cat_sf"/>
</dbReference>
<evidence type="ECO:0000313" key="13">
    <source>
        <dbReference type="EMBL" id="OBR63004.1"/>
    </source>
</evidence>
<evidence type="ECO:0000256" key="10">
    <source>
        <dbReference type="HAMAP-Rule" id="MF_01808"/>
    </source>
</evidence>
<keyword evidence="9 10" id="KW-0131">Cell cycle</keyword>
<dbReference type="InterPro" id="IPR023009">
    <property type="entry name" value="Tyrosine_recombinase_XerC/XerD"/>
</dbReference>
<keyword evidence="7 10" id="KW-0238">DNA-binding</keyword>
<keyword evidence="6 10" id="KW-0229">DNA integration</keyword>
<dbReference type="NCBIfam" id="NF001399">
    <property type="entry name" value="PRK00283.1"/>
    <property type="match status" value="1"/>
</dbReference>
<dbReference type="GO" id="GO:0009037">
    <property type="term" value="F:tyrosine-based site-specific recombinase activity"/>
    <property type="evidence" value="ECO:0007669"/>
    <property type="project" value="UniProtKB-UniRule"/>
</dbReference>
<dbReference type="GO" id="GO:0006313">
    <property type="term" value="P:DNA transposition"/>
    <property type="evidence" value="ECO:0007669"/>
    <property type="project" value="UniProtKB-UniRule"/>
</dbReference>
<feature type="active site" evidence="10">
    <location>
        <position position="146"/>
    </location>
</feature>
<dbReference type="InterPro" id="IPR050090">
    <property type="entry name" value="Tyrosine_recombinase_XerCD"/>
</dbReference>
<dbReference type="InterPro" id="IPR011932">
    <property type="entry name" value="Recomb_XerD"/>
</dbReference>
<dbReference type="InterPro" id="IPR010998">
    <property type="entry name" value="Integrase_recombinase_N"/>
</dbReference>
<dbReference type="InterPro" id="IPR002104">
    <property type="entry name" value="Integrase_catalytic"/>
</dbReference>
<evidence type="ECO:0000256" key="6">
    <source>
        <dbReference type="ARBA" id="ARBA00022908"/>
    </source>
</evidence>
<dbReference type="Gene3D" id="1.10.443.10">
    <property type="entry name" value="Intergrase catalytic core"/>
    <property type="match status" value="1"/>
</dbReference>
<evidence type="ECO:0000256" key="5">
    <source>
        <dbReference type="ARBA" id="ARBA00022829"/>
    </source>
</evidence>
<dbReference type="PROSITE" id="PS51898">
    <property type="entry name" value="TYR_RECOMBINASE"/>
    <property type="match status" value="1"/>
</dbReference>
<dbReference type="PANTHER" id="PTHR30349">
    <property type="entry name" value="PHAGE INTEGRASE-RELATED"/>
    <property type="match status" value="1"/>
</dbReference>
<feature type="active site" evidence="10">
    <location>
        <position position="242"/>
    </location>
</feature>
<comment type="caution">
    <text evidence="13">The sequence shown here is derived from an EMBL/GenBank/DDBJ whole genome shotgun (WGS) entry which is preliminary data.</text>
</comment>
<accession>A0A1A5YBM8</accession>
<comment type="subcellular location">
    <subcellularLocation>
        <location evidence="1 10">Cytoplasm</location>
    </subcellularLocation>
</comment>
<evidence type="ECO:0000259" key="11">
    <source>
        <dbReference type="PROSITE" id="PS51898"/>
    </source>
</evidence>
<dbReference type="RefSeq" id="WP_068686581.1">
    <property type="nucleotide sequence ID" value="NZ_LYPA01000075.1"/>
</dbReference>
<dbReference type="PANTHER" id="PTHR30349:SF81">
    <property type="entry name" value="TYROSINE RECOMBINASE XERC"/>
    <property type="match status" value="1"/>
</dbReference>
<evidence type="ECO:0000313" key="14">
    <source>
        <dbReference type="Proteomes" id="UP000092024"/>
    </source>
</evidence>
<feature type="active site" evidence="10">
    <location>
        <position position="268"/>
    </location>
</feature>
<evidence type="ECO:0000259" key="12">
    <source>
        <dbReference type="PROSITE" id="PS51900"/>
    </source>
</evidence>
<comment type="similarity">
    <text evidence="2">Belongs to the 'phage' integrase family. XerD subfamily.</text>
</comment>
<gene>
    <name evidence="10" type="primary">xerC</name>
    <name evidence="13" type="ORF">A7K91_23085</name>
</gene>
<comment type="caution">
    <text evidence="10">Lacks conserved residue(s) required for the propagation of feature annotation.</text>
</comment>
<dbReference type="GO" id="GO:0051301">
    <property type="term" value="P:cell division"/>
    <property type="evidence" value="ECO:0007669"/>
    <property type="project" value="UniProtKB-KW"/>
</dbReference>
<feature type="active site" description="O-(3'-phospho-DNA)-tyrosine intermediate" evidence="10">
    <location>
        <position position="277"/>
    </location>
</feature>
<keyword evidence="8 10" id="KW-0233">DNA recombination</keyword>
<dbReference type="InterPro" id="IPR044068">
    <property type="entry name" value="CB"/>
</dbReference>
<dbReference type="Pfam" id="PF02899">
    <property type="entry name" value="Phage_int_SAM_1"/>
    <property type="match status" value="1"/>
</dbReference>
<protein>
    <recommendedName>
        <fullName evidence="10">Tyrosine recombinase XerC</fullName>
    </recommendedName>
</protein>
<evidence type="ECO:0000256" key="7">
    <source>
        <dbReference type="ARBA" id="ARBA00023125"/>
    </source>
</evidence>
<comment type="function">
    <text evidence="10">Site-specific tyrosine recombinase, which acts by catalyzing the cutting and rejoining of the recombining DNA molecules. The XerC-XerD complex is essential to convert dimers of the bacterial chromosome into monomers to permit their segregation at cell division. It also contributes to the segregational stability of plasmids.</text>
</comment>
<dbReference type="CDD" id="cd00798">
    <property type="entry name" value="INT_XerDC_C"/>
    <property type="match status" value="1"/>
</dbReference>
<evidence type="ECO:0000256" key="1">
    <source>
        <dbReference type="ARBA" id="ARBA00004496"/>
    </source>
</evidence>
<dbReference type="Gene3D" id="1.10.150.130">
    <property type="match status" value="1"/>
</dbReference>
<dbReference type="NCBIfam" id="TIGR02225">
    <property type="entry name" value="recomb_XerD"/>
    <property type="match status" value="1"/>
</dbReference>